<keyword evidence="1" id="KW-0472">Membrane</keyword>
<feature type="transmembrane region" description="Helical" evidence="1">
    <location>
        <begin position="30"/>
        <end position="46"/>
    </location>
</feature>
<evidence type="ECO:0000313" key="3">
    <source>
        <dbReference type="Proteomes" id="UP001595755"/>
    </source>
</evidence>
<gene>
    <name evidence="2" type="ORF">ACFO1S_05135</name>
</gene>
<evidence type="ECO:0008006" key="4">
    <source>
        <dbReference type="Google" id="ProtNLM"/>
    </source>
</evidence>
<dbReference type="Proteomes" id="UP001595755">
    <property type="component" value="Unassembled WGS sequence"/>
</dbReference>
<evidence type="ECO:0000313" key="2">
    <source>
        <dbReference type="EMBL" id="MFC4302827.1"/>
    </source>
</evidence>
<keyword evidence="1" id="KW-1133">Transmembrane helix</keyword>
<protein>
    <recommendedName>
        <fullName evidence="4">Phage holin family protein</fullName>
    </recommendedName>
</protein>
<name>A0ABV8S5Z1_9BACL</name>
<proteinExistence type="predicted"/>
<evidence type="ECO:0000256" key="1">
    <source>
        <dbReference type="SAM" id="Phobius"/>
    </source>
</evidence>
<keyword evidence="3" id="KW-1185">Reference proteome</keyword>
<dbReference type="EMBL" id="JBHSED010000005">
    <property type="protein sequence ID" value="MFC4302827.1"/>
    <property type="molecule type" value="Genomic_DNA"/>
</dbReference>
<sequence length="121" mass="13427">MIVRVKLLQYTLLTLNTLVLAGMFKDGVHAFGLSLLVILLLLNLKWMSRYPVSYGGMWYINGILSIYSAALVIKGVTAASGTTSFNLVTGIAIAIAAIAPIFLWWNVNILEVMRRLARKRE</sequence>
<dbReference type="RefSeq" id="WP_204603306.1">
    <property type="nucleotide sequence ID" value="NZ_JBHSED010000005.1"/>
</dbReference>
<comment type="caution">
    <text evidence="2">The sequence shown here is derived from an EMBL/GenBank/DDBJ whole genome shotgun (WGS) entry which is preliminary data.</text>
</comment>
<feature type="transmembrane region" description="Helical" evidence="1">
    <location>
        <begin position="58"/>
        <end position="79"/>
    </location>
</feature>
<organism evidence="2 3">
    <name type="scientific">Cohnella boryungensis</name>
    <dbReference type="NCBI Taxonomy" id="768479"/>
    <lineage>
        <taxon>Bacteria</taxon>
        <taxon>Bacillati</taxon>
        <taxon>Bacillota</taxon>
        <taxon>Bacilli</taxon>
        <taxon>Bacillales</taxon>
        <taxon>Paenibacillaceae</taxon>
        <taxon>Cohnella</taxon>
    </lineage>
</organism>
<feature type="transmembrane region" description="Helical" evidence="1">
    <location>
        <begin position="85"/>
        <end position="110"/>
    </location>
</feature>
<keyword evidence="1" id="KW-0812">Transmembrane</keyword>
<reference evidence="3" key="1">
    <citation type="journal article" date="2019" name="Int. J. Syst. Evol. Microbiol.">
        <title>The Global Catalogue of Microorganisms (GCM) 10K type strain sequencing project: providing services to taxonomists for standard genome sequencing and annotation.</title>
        <authorList>
            <consortium name="The Broad Institute Genomics Platform"/>
            <consortium name="The Broad Institute Genome Sequencing Center for Infectious Disease"/>
            <person name="Wu L."/>
            <person name="Ma J."/>
        </authorList>
    </citation>
    <scope>NUCLEOTIDE SEQUENCE [LARGE SCALE GENOMIC DNA]</scope>
    <source>
        <strain evidence="3">CGMCC 4.1641</strain>
    </source>
</reference>
<accession>A0ABV8S5Z1</accession>